<evidence type="ECO:0000256" key="2">
    <source>
        <dbReference type="ARBA" id="ARBA00022603"/>
    </source>
</evidence>
<evidence type="ECO:0000256" key="3">
    <source>
        <dbReference type="ARBA" id="ARBA00022679"/>
    </source>
</evidence>
<gene>
    <name evidence="9" type="ORF">L486_08367</name>
</gene>
<dbReference type="PANTHER" id="PTHR11727">
    <property type="entry name" value="DIMETHYLADENOSINE TRANSFERASE"/>
    <property type="match status" value="1"/>
</dbReference>
<dbReference type="SUPFAM" id="SSF53335">
    <property type="entry name" value="S-adenosyl-L-methionine-dependent methyltransferases"/>
    <property type="match status" value="2"/>
</dbReference>
<comment type="subcellular location">
    <subcellularLocation>
        <location evidence="1">Mitochondrion</location>
    </subcellularLocation>
</comment>
<dbReference type="AlphaFoldDB" id="A0A1B9IFT1"/>
<dbReference type="Gene3D" id="3.40.50.150">
    <property type="entry name" value="Vaccinia Virus protein VP39"/>
    <property type="match status" value="2"/>
</dbReference>
<keyword evidence="3 7" id="KW-0808">Transferase</keyword>
<dbReference type="STRING" id="1331196.A0A1B9IFT1"/>
<comment type="similarity">
    <text evidence="7">Belongs to the class I-like SAM-binding methyltransferase superfamily. rRNA adenine N(6)-methyltransferase family.</text>
</comment>
<dbReference type="Proteomes" id="UP000092583">
    <property type="component" value="Unassembled WGS sequence"/>
</dbReference>
<dbReference type="Pfam" id="PF00398">
    <property type="entry name" value="RrnaAD"/>
    <property type="match status" value="2"/>
</dbReference>
<evidence type="ECO:0000256" key="5">
    <source>
        <dbReference type="ARBA" id="ARBA00022884"/>
    </source>
</evidence>
<dbReference type="EMBL" id="KI669471">
    <property type="protein sequence ID" value="OCF54170.1"/>
    <property type="molecule type" value="Genomic_DNA"/>
</dbReference>
<evidence type="ECO:0000256" key="8">
    <source>
        <dbReference type="SAM" id="MobiDB-lite"/>
    </source>
</evidence>
<dbReference type="PANTHER" id="PTHR11727:SF17">
    <property type="entry name" value="DIMETHYLADENOSINE TRANSFERASE 1, MITOCHONDRIAL"/>
    <property type="match status" value="1"/>
</dbReference>
<dbReference type="GO" id="GO:0003723">
    <property type="term" value="F:RNA binding"/>
    <property type="evidence" value="ECO:0007669"/>
    <property type="project" value="UniProtKB-KW"/>
</dbReference>
<keyword evidence="2 7" id="KW-0489">Methyltransferase</keyword>
<accession>A0A1B9IFT1</accession>
<evidence type="ECO:0000313" key="10">
    <source>
        <dbReference type="Proteomes" id="UP000092583"/>
    </source>
</evidence>
<dbReference type="GO" id="GO:0034246">
    <property type="term" value="F:mitochondrial transcription factor activity"/>
    <property type="evidence" value="ECO:0007669"/>
    <property type="project" value="TreeGrafter"/>
</dbReference>
<dbReference type="OrthoDB" id="16079at2759"/>
<dbReference type="InterPro" id="IPR001737">
    <property type="entry name" value="KsgA/Erm"/>
</dbReference>
<evidence type="ECO:0000313" key="9">
    <source>
        <dbReference type="EMBL" id="OCF54170.1"/>
    </source>
</evidence>
<evidence type="ECO:0000256" key="6">
    <source>
        <dbReference type="ARBA" id="ARBA00024915"/>
    </source>
</evidence>
<keyword evidence="10" id="KW-1185">Reference proteome</keyword>
<dbReference type="InterPro" id="IPR029063">
    <property type="entry name" value="SAM-dependent_MTases_sf"/>
</dbReference>
<sequence length="543" mass="60972">MSRVINRLPPLPPPRTWYTHFPSKYLPASPDRNMIRKSIGRKLLANPKMCDDFVKSLNLREGEVVIDAYSGVGSLTRSLLTGGNYLEESKSWTPALVEEVLTEDKDQDEVKKSISKSKVKKQKYPLWLEDLPPSLSTTTNAATSPTSSAEVEKKEPIKPKLVVSSEGSLELLVRSFNYPPKPSNPLSTIGREISQDPYTRPVPVITTPLHPNLLLSHSTAYVWPTLPKLLENPLVQASLPVHNPELPPGDIEAYKRKWEDPEPPITIVCQMPDSSIGEQLASQWVGSAVGDPGQKRTWIWEWGRIRLALLCGKSLYDRILAPPGSVIHCKLSILAQALFDIVPLPPYHHVLNVDKQSRFSHDRPFKSLSEVPPSTVPPNGIPANPPSSIDTFIRPEHGQRTLTYPLDFYPPVTAAQRLIGKPLERPDLLGLMLIPKLHSPILSSQKDTWDYCMRRLFVRDTLTLTKAIPNLSFGAETLLAHIEDQSTDRYRGVPVDGRRVIRDLRVEEWLRIVDVFDNWAFKPDNLILDSGSPDETSREVGQD</sequence>
<feature type="region of interest" description="Disordered" evidence="8">
    <location>
        <begin position="135"/>
        <end position="155"/>
    </location>
</feature>
<reference evidence="9 10" key="1">
    <citation type="submission" date="2013-07" db="EMBL/GenBank/DDBJ databases">
        <title>The Genome Sequence of Kwoniella mangroviensis CBS10435.</title>
        <authorList>
            <consortium name="The Broad Institute Genome Sequencing Platform"/>
            <person name="Cuomo C."/>
            <person name="Litvintseva A."/>
            <person name="Chen Y."/>
            <person name="Heitman J."/>
            <person name="Sun S."/>
            <person name="Springer D."/>
            <person name="Dromer F."/>
            <person name="Young S.K."/>
            <person name="Zeng Q."/>
            <person name="Gargeya S."/>
            <person name="Fitzgerald M."/>
            <person name="Abouelleil A."/>
            <person name="Alvarado L."/>
            <person name="Berlin A.M."/>
            <person name="Chapman S.B."/>
            <person name="Dewar J."/>
            <person name="Goldberg J."/>
            <person name="Griggs A."/>
            <person name="Gujja S."/>
            <person name="Hansen M."/>
            <person name="Howarth C."/>
            <person name="Imamovic A."/>
            <person name="Larimer J."/>
            <person name="McCowan C."/>
            <person name="Murphy C."/>
            <person name="Pearson M."/>
            <person name="Priest M."/>
            <person name="Roberts A."/>
            <person name="Saif S."/>
            <person name="Shea T."/>
            <person name="Sykes S."/>
            <person name="Wortman J."/>
            <person name="Nusbaum C."/>
            <person name="Birren B."/>
        </authorList>
    </citation>
    <scope>NUCLEOTIDE SEQUENCE [LARGE SCALE GENOMIC DNA]</scope>
    <source>
        <strain evidence="9 10">CBS 10435</strain>
    </source>
</reference>
<evidence type="ECO:0000256" key="7">
    <source>
        <dbReference type="RuleBase" id="RU362106"/>
    </source>
</evidence>
<dbReference type="Gene3D" id="1.10.8.100">
    <property type="entry name" value="Ribosomal RNA adenine dimethylase-like, domain 2"/>
    <property type="match status" value="1"/>
</dbReference>
<organism evidence="9 10">
    <name type="scientific">Kwoniella mangroviensis CBS 10435</name>
    <dbReference type="NCBI Taxonomy" id="1331196"/>
    <lineage>
        <taxon>Eukaryota</taxon>
        <taxon>Fungi</taxon>
        <taxon>Dikarya</taxon>
        <taxon>Basidiomycota</taxon>
        <taxon>Agaricomycotina</taxon>
        <taxon>Tremellomycetes</taxon>
        <taxon>Tremellales</taxon>
        <taxon>Cryptococcaceae</taxon>
        <taxon>Kwoniella</taxon>
    </lineage>
</organism>
<dbReference type="GO" id="GO:0006391">
    <property type="term" value="P:transcription initiation at mitochondrial promoter"/>
    <property type="evidence" value="ECO:0007669"/>
    <property type="project" value="TreeGrafter"/>
</dbReference>
<evidence type="ECO:0000256" key="4">
    <source>
        <dbReference type="ARBA" id="ARBA00022691"/>
    </source>
</evidence>
<dbReference type="GO" id="GO:0005759">
    <property type="term" value="C:mitochondrial matrix"/>
    <property type="evidence" value="ECO:0007669"/>
    <property type="project" value="TreeGrafter"/>
</dbReference>
<dbReference type="EC" id="2.1.1.-" evidence="7"/>
<dbReference type="InterPro" id="IPR023165">
    <property type="entry name" value="rRNA_Ade_diMease-like_C"/>
</dbReference>
<keyword evidence="7" id="KW-0698">rRNA processing</keyword>
<keyword evidence="4 7" id="KW-0949">S-adenosyl-L-methionine</keyword>
<feature type="compositionally biased region" description="Low complexity" evidence="8">
    <location>
        <begin position="135"/>
        <end position="149"/>
    </location>
</feature>
<keyword evidence="5" id="KW-0694">RNA-binding</keyword>
<dbReference type="GO" id="GO:0000179">
    <property type="term" value="F:rRNA (adenine-N6,N6-)-dimethyltransferase activity"/>
    <property type="evidence" value="ECO:0007669"/>
    <property type="project" value="TreeGrafter"/>
</dbReference>
<evidence type="ECO:0000256" key="1">
    <source>
        <dbReference type="ARBA" id="ARBA00004173"/>
    </source>
</evidence>
<protein>
    <recommendedName>
        <fullName evidence="7">rRNA adenine N(6)-methyltransferase</fullName>
        <ecNumber evidence="7">2.1.1.-</ecNumber>
    </recommendedName>
</protein>
<proteinExistence type="inferred from homology"/>
<name>A0A1B9IFT1_9TREE</name>
<reference evidence="10" key="2">
    <citation type="submission" date="2013-12" db="EMBL/GenBank/DDBJ databases">
        <title>Evolution of pathogenesis and genome organization in the Tremellales.</title>
        <authorList>
            <person name="Cuomo C."/>
            <person name="Litvintseva A."/>
            <person name="Heitman J."/>
            <person name="Chen Y."/>
            <person name="Sun S."/>
            <person name="Springer D."/>
            <person name="Dromer F."/>
            <person name="Young S."/>
            <person name="Zeng Q."/>
            <person name="Chapman S."/>
            <person name="Gujja S."/>
            <person name="Saif S."/>
            <person name="Birren B."/>
        </authorList>
    </citation>
    <scope>NUCLEOTIDE SEQUENCE [LARGE SCALE GENOMIC DNA]</scope>
    <source>
        <strain evidence="10">CBS 10435</strain>
    </source>
</reference>
<comment type="function">
    <text evidence="6">Mitochondrial transcription factor that confers selective promoter recognition on the core subunit of the yeast mitochondrial RNA polymerase. Interacts with DNA in a non-specific manner.</text>
</comment>